<gene>
    <name evidence="2" type="ORF">IAG42_35345</name>
</gene>
<protein>
    <recommendedName>
        <fullName evidence="1">Nidogen G2 beta-barrel domain-containing protein</fullName>
    </recommendedName>
</protein>
<evidence type="ECO:0000259" key="1">
    <source>
        <dbReference type="PROSITE" id="PS50993"/>
    </source>
</evidence>
<evidence type="ECO:0000313" key="3">
    <source>
        <dbReference type="Proteomes" id="UP000516428"/>
    </source>
</evidence>
<name>A0A7H1BHZ8_9ACTN</name>
<dbReference type="Proteomes" id="UP000516428">
    <property type="component" value="Chromosome"/>
</dbReference>
<keyword evidence="3" id="KW-1185">Reference proteome</keyword>
<dbReference type="InterPro" id="IPR006605">
    <property type="entry name" value="G2_nidogen/fibulin_G2F"/>
</dbReference>
<evidence type="ECO:0000313" key="2">
    <source>
        <dbReference type="EMBL" id="QNS08353.1"/>
    </source>
</evidence>
<reference evidence="2 3" key="1">
    <citation type="submission" date="2020-09" db="EMBL/GenBank/DDBJ databases">
        <title>A novel species.</title>
        <authorList>
            <person name="Gao J."/>
        </authorList>
    </citation>
    <scope>NUCLEOTIDE SEQUENCE [LARGE SCALE GENOMIC DNA]</scope>
    <source>
        <strain evidence="2 3">CRXT-Y-14</strain>
    </source>
</reference>
<sequence length="49" mass="5380">MSAFYNGSGAAMGWLTSATSQATTAGFAVQAAVYEKNRQIRYCTGYKWY</sequence>
<dbReference type="RefSeq" id="WP_188341014.1">
    <property type="nucleotide sequence ID" value="NZ_CP061281.1"/>
</dbReference>
<dbReference type="KEGG" id="sxn:IAG42_35345"/>
<dbReference type="PROSITE" id="PS50993">
    <property type="entry name" value="NIDOGEN_G2"/>
    <property type="match status" value="1"/>
</dbReference>
<proteinExistence type="predicted"/>
<dbReference type="EMBL" id="CP061281">
    <property type="protein sequence ID" value="QNS08353.1"/>
    <property type="molecule type" value="Genomic_DNA"/>
</dbReference>
<dbReference type="AlphaFoldDB" id="A0A7H1BHZ8"/>
<feature type="domain" description="Nidogen G2 beta-barrel" evidence="1">
    <location>
        <begin position="1"/>
        <end position="49"/>
    </location>
</feature>
<organism evidence="2 3">
    <name type="scientific">Streptomyces xanthii</name>
    <dbReference type="NCBI Taxonomy" id="2768069"/>
    <lineage>
        <taxon>Bacteria</taxon>
        <taxon>Bacillati</taxon>
        <taxon>Actinomycetota</taxon>
        <taxon>Actinomycetes</taxon>
        <taxon>Kitasatosporales</taxon>
        <taxon>Streptomycetaceae</taxon>
        <taxon>Streptomyces</taxon>
    </lineage>
</organism>
<accession>A0A7H1BHZ8</accession>